<dbReference type="RefSeq" id="WP_243477539.1">
    <property type="nucleotide sequence ID" value="NZ_CP063982.1"/>
</dbReference>
<name>A0ABY4AGG9_9BURK</name>
<keyword evidence="3 5" id="KW-1133">Transmembrane helix</keyword>
<keyword evidence="2 5" id="KW-0812">Transmembrane</keyword>
<organism evidence="6 7">
    <name type="scientific">Orrella daihaiensis</name>
    <dbReference type="NCBI Taxonomy" id="2782176"/>
    <lineage>
        <taxon>Bacteria</taxon>
        <taxon>Pseudomonadati</taxon>
        <taxon>Pseudomonadota</taxon>
        <taxon>Betaproteobacteria</taxon>
        <taxon>Burkholderiales</taxon>
        <taxon>Alcaligenaceae</taxon>
        <taxon>Orrella</taxon>
    </lineage>
</organism>
<evidence type="ECO:0000256" key="1">
    <source>
        <dbReference type="ARBA" id="ARBA00004141"/>
    </source>
</evidence>
<protein>
    <submittedName>
        <fullName evidence="6">CvpA family protein</fullName>
    </submittedName>
</protein>
<sequence length="163" mass="17488">MTGFDFALLGIVGASTLLGVIRGLIKELLSLVAFGLAFLAAIWWGPGLAGMRLLNWVSHDYLRLGISYAALFVLTLLAVGLVNMAMAAMIKSTGLSPADRGLGAMFGLIRGALLILVLVVIAGYTPLPQESWFEQAMFSDQVVGVIQQLKARLPAPLDQWLPY</sequence>
<feature type="transmembrane region" description="Helical" evidence="5">
    <location>
        <begin position="6"/>
        <end position="21"/>
    </location>
</feature>
<keyword evidence="7" id="KW-1185">Reference proteome</keyword>
<comment type="subcellular location">
    <subcellularLocation>
        <location evidence="1">Membrane</location>
        <topology evidence="1">Multi-pass membrane protein</topology>
    </subcellularLocation>
</comment>
<keyword evidence="4 5" id="KW-0472">Membrane</keyword>
<feature type="transmembrane region" description="Helical" evidence="5">
    <location>
        <begin position="102"/>
        <end position="124"/>
    </location>
</feature>
<feature type="transmembrane region" description="Helical" evidence="5">
    <location>
        <begin position="66"/>
        <end position="90"/>
    </location>
</feature>
<accession>A0ABY4AGG9</accession>
<evidence type="ECO:0000313" key="6">
    <source>
        <dbReference type="EMBL" id="UOD49378.1"/>
    </source>
</evidence>
<dbReference type="InterPro" id="IPR052719">
    <property type="entry name" value="CvpA-like"/>
</dbReference>
<evidence type="ECO:0000313" key="7">
    <source>
        <dbReference type="Proteomes" id="UP000831607"/>
    </source>
</evidence>
<dbReference type="Proteomes" id="UP000831607">
    <property type="component" value="Chromosome"/>
</dbReference>
<evidence type="ECO:0000256" key="3">
    <source>
        <dbReference type="ARBA" id="ARBA00022989"/>
    </source>
</evidence>
<dbReference type="Pfam" id="PF02674">
    <property type="entry name" value="Colicin_V"/>
    <property type="match status" value="1"/>
</dbReference>
<reference evidence="6 7" key="1">
    <citation type="submission" date="2020-11" db="EMBL/GenBank/DDBJ databases">
        <title>Algicoccus daihaiensis sp.nov., isolated from Daihai Lake in Inner Mongolia.</title>
        <authorList>
            <person name="Kai J."/>
        </authorList>
    </citation>
    <scope>NUCLEOTIDE SEQUENCE [LARGE SCALE GENOMIC DNA]</scope>
    <source>
        <strain evidence="7">f23</strain>
    </source>
</reference>
<feature type="transmembrane region" description="Helical" evidence="5">
    <location>
        <begin position="28"/>
        <end position="46"/>
    </location>
</feature>
<evidence type="ECO:0000256" key="5">
    <source>
        <dbReference type="SAM" id="Phobius"/>
    </source>
</evidence>
<gene>
    <name evidence="6" type="ORF">DHf2319_07705</name>
</gene>
<dbReference type="EMBL" id="CP063982">
    <property type="protein sequence ID" value="UOD49378.1"/>
    <property type="molecule type" value="Genomic_DNA"/>
</dbReference>
<evidence type="ECO:0000256" key="2">
    <source>
        <dbReference type="ARBA" id="ARBA00022692"/>
    </source>
</evidence>
<dbReference type="InterPro" id="IPR003825">
    <property type="entry name" value="Colicin-V_CvpA"/>
</dbReference>
<evidence type="ECO:0000256" key="4">
    <source>
        <dbReference type="ARBA" id="ARBA00023136"/>
    </source>
</evidence>
<proteinExistence type="predicted"/>
<dbReference type="PANTHER" id="PTHR36926:SF1">
    <property type="entry name" value="COLICIN V PRODUCTION PROTEIN"/>
    <property type="match status" value="1"/>
</dbReference>
<dbReference type="PANTHER" id="PTHR36926">
    <property type="entry name" value="COLICIN V PRODUCTION PROTEIN"/>
    <property type="match status" value="1"/>
</dbReference>